<dbReference type="PROSITE" id="PS00154">
    <property type="entry name" value="ATPASE_E1_E2"/>
    <property type="match status" value="1"/>
</dbReference>
<dbReference type="InterPro" id="IPR006415">
    <property type="entry name" value="P-type_ATPase_IIIB"/>
</dbReference>
<evidence type="ECO:0000256" key="14">
    <source>
        <dbReference type="ARBA" id="ARBA00022989"/>
    </source>
</evidence>
<dbReference type="InterPro" id="IPR018303">
    <property type="entry name" value="ATPase_P-typ_P_site"/>
</dbReference>
<name>A0A947GE28_9HYPH</name>
<dbReference type="PRINTS" id="PR01836">
    <property type="entry name" value="MGATPASE"/>
</dbReference>
<evidence type="ECO:0000256" key="4">
    <source>
        <dbReference type="ARBA" id="ARBA00012786"/>
    </source>
</evidence>
<dbReference type="Gene3D" id="1.20.1110.10">
    <property type="entry name" value="Calcium-transporting ATPase, transmembrane domain"/>
    <property type="match status" value="1"/>
</dbReference>
<evidence type="ECO:0000259" key="20">
    <source>
        <dbReference type="SMART" id="SM00831"/>
    </source>
</evidence>
<dbReference type="SFLD" id="SFLDG00002">
    <property type="entry name" value="C1.7:_P-type_atpase_like"/>
    <property type="match status" value="1"/>
</dbReference>
<dbReference type="SFLD" id="SFLDS00003">
    <property type="entry name" value="Haloacid_Dehalogenase"/>
    <property type="match status" value="1"/>
</dbReference>
<dbReference type="NCBIfam" id="TIGR01524">
    <property type="entry name" value="ATPase-IIIB_Mg"/>
    <property type="match status" value="1"/>
</dbReference>
<dbReference type="SFLD" id="SFLDF00027">
    <property type="entry name" value="p-type_atpase"/>
    <property type="match status" value="1"/>
</dbReference>
<feature type="transmembrane region" description="Helical" evidence="19">
    <location>
        <begin position="730"/>
        <end position="754"/>
    </location>
</feature>
<evidence type="ECO:0000256" key="10">
    <source>
        <dbReference type="ARBA" id="ARBA00022741"/>
    </source>
</evidence>
<feature type="transmembrane region" description="Helical" evidence="19">
    <location>
        <begin position="288"/>
        <end position="312"/>
    </location>
</feature>
<feature type="transmembrane region" description="Helical" evidence="19">
    <location>
        <begin position="258"/>
        <end position="276"/>
    </location>
</feature>
<dbReference type="InterPro" id="IPR023299">
    <property type="entry name" value="ATPase_P-typ_cyto_dom_N"/>
</dbReference>
<gene>
    <name evidence="21" type="primary">mgtA</name>
    <name evidence="21" type="ORF">KL771_18365</name>
</gene>
<dbReference type="GO" id="GO:0005886">
    <property type="term" value="C:plasma membrane"/>
    <property type="evidence" value="ECO:0007669"/>
    <property type="project" value="UniProtKB-SubCell"/>
</dbReference>
<dbReference type="RefSeq" id="WP_261969977.1">
    <property type="nucleotide sequence ID" value="NZ_JAHHZF010000009.1"/>
</dbReference>
<evidence type="ECO:0000256" key="5">
    <source>
        <dbReference type="ARBA" id="ARBA00013555"/>
    </source>
</evidence>
<dbReference type="SUPFAM" id="SSF56784">
    <property type="entry name" value="HAD-like"/>
    <property type="match status" value="1"/>
</dbReference>
<keyword evidence="11" id="KW-0067">ATP-binding</keyword>
<evidence type="ECO:0000256" key="7">
    <source>
        <dbReference type="ARBA" id="ARBA00022519"/>
    </source>
</evidence>
<dbReference type="InterPro" id="IPR059000">
    <property type="entry name" value="ATPase_P-type_domA"/>
</dbReference>
<evidence type="ECO:0000256" key="19">
    <source>
        <dbReference type="SAM" id="Phobius"/>
    </source>
</evidence>
<evidence type="ECO:0000313" key="22">
    <source>
        <dbReference type="Proteomes" id="UP000766595"/>
    </source>
</evidence>
<dbReference type="InterPro" id="IPR008250">
    <property type="entry name" value="ATPase_P-typ_transduc_dom_A_sf"/>
</dbReference>
<evidence type="ECO:0000313" key="21">
    <source>
        <dbReference type="EMBL" id="MBT9291437.1"/>
    </source>
</evidence>
<evidence type="ECO:0000256" key="17">
    <source>
        <dbReference type="ARBA" id="ARBA00047295"/>
    </source>
</evidence>
<evidence type="ECO:0000256" key="11">
    <source>
        <dbReference type="ARBA" id="ARBA00022840"/>
    </source>
</evidence>
<evidence type="ECO:0000256" key="12">
    <source>
        <dbReference type="ARBA" id="ARBA00022842"/>
    </source>
</evidence>
<dbReference type="InterPro" id="IPR004014">
    <property type="entry name" value="ATPase_P-typ_cation-transptr_N"/>
</dbReference>
<keyword evidence="7" id="KW-0997">Cell inner membrane</keyword>
<comment type="caution">
    <text evidence="21">The sequence shown here is derived from an EMBL/GenBank/DDBJ whole genome shotgun (WGS) entry which is preliminary data.</text>
</comment>
<keyword evidence="6" id="KW-1003">Cell membrane</keyword>
<dbReference type="GO" id="GO:0005524">
    <property type="term" value="F:ATP binding"/>
    <property type="evidence" value="ECO:0007669"/>
    <property type="project" value="UniProtKB-KW"/>
</dbReference>
<dbReference type="Gene3D" id="3.40.50.1000">
    <property type="entry name" value="HAD superfamily/HAD-like"/>
    <property type="match status" value="1"/>
</dbReference>
<keyword evidence="22" id="KW-1185">Reference proteome</keyword>
<dbReference type="PANTHER" id="PTHR42861">
    <property type="entry name" value="CALCIUM-TRANSPORTING ATPASE"/>
    <property type="match status" value="1"/>
</dbReference>
<proteinExistence type="inferred from homology"/>
<dbReference type="EC" id="7.2.2.14" evidence="4"/>
<comment type="catalytic activity">
    <reaction evidence="17">
        <text>Mg(2+)(out) + ATP + H2O = Mg(2+)(in) + ADP + phosphate + H(+)</text>
        <dbReference type="Rhea" id="RHEA:10260"/>
        <dbReference type="ChEBI" id="CHEBI:15377"/>
        <dbReference type="ChEBI" id="CHEBI:15378"/>
        <dbReference type="ChEBI" id="CHEBI:18420"/>
        <dbReference type="ChEBI" id="CHEBI:30616"/>
        <dbReference type="ChEBI" id="CHEBI:43474"/>
        <dbReference type="ChEBI" id="CHEBI:456216"/>
        <dbReference type="EC" id="7.2.2.14"/>
    </reaction>
</comment>
<organism evidence="21 22">
    <name type="scientific">Prosthecodimorpha staleyi</name>
    <dbReference type="NCBI Taxonomy" id="2840188"/>
    <lineage>
        <taxon>Bacteria</taxon>
        <taxon>Pseudomonadati</taxon>
        <taxon>Pseudomonadota</taxon>
        <taxon>Alphaproteobacteria</taxon>
        <taxon>Hyphomicrobiales</taxon>
        <taxon>Ancalomicrobiaceae</taxon>
        <taxon>Prosthecodimorpha</taxon>
    </lineage>
</organism>
<comment type="function">
    <text evidence="1">Mediates magnesium influx to the cytosol.</text>
</comment>
<feature type="transmembrane region" description="Helical" evidence="19">
    <location>
        <begin position="72"/>
        <end position="91"/>
    </location>
</feature>
<keyword evidence="12" id="KW-0460">Magnesium</keyword>
<evidence type="ECO:0000256" key="1">
    <source>
        <dbReference type="ARBA" id="ARBA00003954"/>
    </source>
</evidence>
<evidence type="ECO:0000256" key="6">
    <source>
        <dbReference type="ARBA" id="ARBA00022475"/>
    </source>
</evidence>
<protein>
    <recommendedName>
        <fullName evidence="5">Magnesium-transporting ATPase, P-type 1</fullName>
        <ecNumber evidence="4">7.2.2.14</ecNumber>
    </recommendedName>
    <alternativeName>
        <fullName evidence="16">Mg(2+) transport ATPase, P-type 1</fullName>
    </alternativeName>
</protein>
<dbReference type="InterPro" id="IPR006068">
    <property type="entry name" value="ATPase_P-typ_cation-transptr_C"/>
</dbReference>
<feature type="transmembrane region" description="Helical" evidence="19">
    <location>
        <begin position="828"/>
        <end position="847"/>
    </location>
</feature>
<dbReference type="Gene3D" id="3.40.1110.10">
    <property type="entry name" value="Calcium-transporting ATPase, cytoplasmic domain N"/>
    <property type="match status" value="1"/>
</dbReference>
<keyword evidence="14 19" id="KW-1133">Transmembrane helix</keyword>
<feature type="transmembrane region" description="Helical" evidence="19">
    <location>
        <begin position="796"/>
        <end position="816"/>
    </location>
</feature>
<dbReference type="Pfam" id="PF00689">
    <property type="entry name" value="Cation_ATPase_C"/>
    <property type="match status" value="1"/>
</dbReference>
<evidence type="ECO:0000256" key="18">
    <source>
        <dbReference type="SAM" id="MobiDB-lite"/>
    </source>
</evidence>
<dbReference type="Pfam" id="PF00690">
    <property type="entry name" value="Cation_ATPase_N"/>
    <property type="match status" value="1"/>
</dbReference>
<keyword evidence="13" id="KW-1278">Translocase</keyword>
<dbReference type="GO" id="GO:0015444">
    <property type="term" value="F:P-type magnesium transporter activity"/>
    <property type="evidence" value="ECO:0007669"/>
    <property type="project" value="UniProtKB-EC"/>
</dbReference>
<dbReference type="InterPro" id="IPR044492">
    <property type="entry name" value="P_typ_ATPase_HD_dom"/>
</dbReference>
<dbReference type="Proteomes" id="UP000766595">
    <property type="component" value="Unassembled WGS sequence"/>
</dbReference>
<dbReference type="Gene3D" id="2.70.150.10">
    <property type="entry name" value="Calcium-transporting ATPase, cytoplasmic transduction domain A"/>
    <property type="match status" value="1"/>
</dbReference>
<dbReference type="Pfam" id="PF00122">
    <property type="entry name" value="E1-E2_ATPase"/>
    <property type="match status" value="1"/>
</dbReference>
<dbReference type="InterPro" id="IPR023214">
    <property type="entry name" value="HAD_sf"/>
</dbReference>
<feature type="region of interest" description="Disordered" evidence="18">
    <location>
        <begin position="1"/>
        <end position="24"/>
    </location>
</feature>
<dbReference type="SMART" id="SM00831">
    <property type="entry name" value="Cation_ATPase_N"/>
    <property type="match status" value="1"/>
</dbReference>
<evidence type="ECO:0000256" key="8">
    <source>
        <dbReference type="ARBA" id="ARBA00022553"/>
    </source>
</evidence>
<keyword evidence="15 19" id="KW-0472">Membrane</keyword>
<dbReference type="InterPro" id="IPR036412">
    <property type="entry name" value="HAD-like_sf"/>
</dbReference>
<keyword evidence="9 19" id="KW-0812">Transmembrane</keyword>
<keyword evidence="8" id="KW-0597">Phosphoprotein</keyword>
<dbReference type="NCBIfam" id="TIGR01494">
    <property type="entry name" value="ATPase_P-type"/>
    <property type="match status" value="2"/>
</dbReference>
<dbReference type="GO" id="GO:0016887">
    <property type="term" value="F:ATP hydrolysis activity"/>
    <property type="evidence" value="ECO:0007669"/>
    <property type="project" value="InterPro"/>
</dbReference>
<comment type="similarity">
    <text evidence="3">Belongs to the cation transport ATPase (P-type) (TC 3.A.3) family. Type IIIB subfamily.</text>
</comment>
<feature type="transmembrane region" description="Helical" evidence="19">
    <location>
        <begin position="97"/>
        <end position="116"/>
    </location>
</feature>
<evidence type="ECO:0000256" key="9">
    <source>
        <dbReference type="ARBA" id="ARBA00022692"/>
    </source>
</evidence>
<dbReference type="AlphaFoldDB" id="A0A947GE28"/>
<dbReference type="Pfam" id="PF00702">
    <property type="entry name" value="Hydrolase"/>
    <property type="match status" value="1"/>
</dbReference>
<dbReference type="InterPro" id="IPR023298">
    <property type="entry name" value="ATPase_P-typ_TM_dom_sf"/>
</dbReference>
<feature type="domain" description="Cation-transporting P-type ATPase N-terminal" evidence="20">
    <location>
        <begin position="23"/>
        <end position="96"/>
    </location>
</feature>
<keyword evidence="10" id="KW-0547">Nucleotide-binding</keyword>
<dbReference type="InterPro" id="IPR001757">
    <property type="entry name" value="P_typ_ATPase"/>
</dbReference>
<dbReference type="SUPFAM" id="SSF81653">
    <property type="entry name" value="Calcium ATPase, transduction domain A"/>
    <property type="match status" value="1"/>
</dbReference>
<evidence type="ECO:0000256" key="2">
    <source>
        <dbReference type="ARBA" id="ARBA00004429"/>
    </source>
</evidence>
<reference evidence="21 22" key="1">
    <citation type="submission" date="2021-06" db="EMBL/GenBank/DDBJ databases">
        <authorList>
            <person name="Grouzdev D.S."/>
            <person name="Koziaeva V."/>
        </authorList>
    </citation>
    <scope>NUCLEOTIDE SEQUENCE [LARGE SCALE GENOMIC DNA]</scope>
    <source>
        <strain evidence="21 22">22</strain>
    </source>
</reference>
<sequence>MLAACSKETKVPQPQSTGHDTDHFWLDGPEPALAAVDSRIEGLTSGEADERLARYGLNDVAQERRRGIAGKILRRLAEPMVAILLAAAAVSGATGEWPSFVIILAIVAASIALDVVQEHRAEATADALKKSVAIHADVLRDGAVQRLPVDQLVPGDVVRLEAGDLVPADGIVLAANGARADEALLTGEPLPVDKRPGPSGATDAADATDALFGGTGLVSGSATMLVLRTGAATRFGGIATALQAAEVPTAFEVGLHRLGVLIVRLTVFLVLGVLLAHLVSHRPVVESFLFAVALAVGLTPELLPMIVTVSLSRGALRMAERKVVVKRLGAIHDLGSMDVLATDKTGTLTEARIALTGHLGVDGQASNRVLMLAAANAALGTGIRSPLDDAILAGDGAAAAAGWTRIADIPFDFERRRVAVLAERDGERIVIVKGAPEEVRVRATRIELSDGTLVPLDAPAAARLEAFEAARAAEGMRLLAVGWHPAAGLERLDEAGEAELVFAGWCVFVDPPKASAAAAVLRLKAAGVHVKVISGDAAPVVQHLVATLGLPHHGLLTGHEIEAMTDSALAHRVGSVDLFARVSPDQKLRIIRALKARGHRVGFIGDGINDAPAIKAADVGLSVEGATDVARAAADMILLAPDLGVLADGIDEGRRTYANIMKYVRMGTSSNFGNMLSMAIASLMIPFLPLTPVQVLINNLLYDLSEVGIPFDRADAQETARPHGWDMADILRFTLVMGPLSSVFDLLTFALLALVFSAEPAEFRTAWFAESMTTQILVIFVIRTAAPAWTSRPHRVLVATSLGALAVALLLALTPLGAPFGFVPLPPTLLATLAALVVGYLGLAEFVKRWAMAPPRRGRSRMSRGTAGHGG</sequence>
<evidence type="ECO:0000256" key="3">
    <source>
        <dbReference type="ARBA" id="ARBA00008746"/>
    </source>
</evidence>
<evidence type="ECO:0000256" key="13">
    <source>
        <dbReference type="ARBA" id="ARBA00022967"/>
    </source>
</evidence>
<comment type="subcellular location">
    <subcellularLocation>
        <location evidence="2">Cell inner membrane</location>
        <topology evidence="2">Multi-pass membrane protein</topology>
    </subcellularLocation>
</comment>
<evidence type="ECO:0000256" key="15">
    <source>
        <dbReference type="ARBA" id="ARBA00023136"/>
    </source>
</evidence>
<dbReference type="EMBL" id="JAHHZF010000009">
    <property type="protein sequence ID" value="MBT9291437.1"/>
    <property type="molecule type" value="Genomic_DNA"/>
</dbReference>
<evidence type="ECO:0000256" key="16">
    <source>
        <dbReference type="ARBA" id="ARBA00029806"/>
    </source>
</evidence>
<dbReference type="SUPFAM" id="SSF81665">
    <property type="entry name" value="Calcium ATPase, transmembrane domain M"/>
    <property type="match status" value="1"/>
</dbReference>
<accession>A0A947GE28</accession>